<organism evidence="2 3">
    <name type="scientific">Phytophthora fragariae</name>
    <dbReference type="NCBI Taxonomy" id="53985"/>
    <lineage>
        <taxon>Eukaryota</taxon>
        <taxon>Sar</taxon>
        <taxon>Stramenopiles</taxon>
        <taxon>Oomycota</taxon>
        <taxon>Peronosporomycetes</taxon>
        <taxon>Peronosporales</taxon>
        <taxon>Peronosporaceae</taxon>
        <taxon>Phytophthora</taxon>
    </lineage>
</organism>
<feature type="region of interest" description="Disordered" evidence="1">
    <location>
        <begin position="1"/>
        <end position="27"/>
    </location>
</feature>
<feature type="compositionally biased region" description="Basic and acidic residues" evidence="1">
    <location>
        <begin position="1"/>
        <end position="23"/>
    </location>
</feature>
<name>A0A6A3SBC1_9STRA</name>
<dbReference type="Proteomes" id="UP000440732">
    <property type="component" value="Unassembled WGS sequence"/>
</dbReference>
<evidence type="ECO:0000256" key="1">
    <source>
        <dbReference type="SAM" id="MobiDB-lite"/>
    </source>
</evidence>
<gene>
    <name evidence="2" type="ORF">PF006_g19848</name>
</gene>
<proteinExistence type="predicted"/>
<evidence type="ECO:0000313" key="3">
    <source>
        <dbReference type="Proteomes" id="UP000440732"/>
    </source>
</evidence>
<protein>
    <submittedName>
        <fullName evidence="2">Uncharacterized protein</fullName>
    </submittedName>
</protein>
<reference evidence="2 3" key="1">
    <citation type="submission" date="2018-08" db="EMBL/GenBank/DDBJ databases">
        <title>Genomic investigation of the strawberry pathogen Phytophthora fragariae indicates pathogenicity is determined by transcriptional variation in three key races.</title>
        <authorList>
            <person name="Adams T.M."/>
            <person name="Armitage A.D."/>
            <person name="Sobczyk M.K."/>
            <person name="Bates H.J."/>
            <person name="Dunwell J.M."/>
            <person name="Nellist C.F."/>
            <person name="Harrison R.J."/>
        </authorList>
    </citation>
    <scope>NUCLEOTIDE SEQUENCE [LARGE SCALE GENOMIC DNA]</scope>
    <source>
        <strain evidence="2 3">NOV-5</strain>
    </source>
</reference>
<accession>A0A6A3SBC1</accession>
<evidence type="ECO:0000313" key="2">
    <source>
        <dbReference type="EMBL" id="KAE9113027.1"/>
    </source>
</evidence>
<sequence length="57" mass="5917">MSGGEWHDGGEKNGEGKGYDAKARAKANGKVGVKDMADAKRGLEVNKGSCLVLQSPL</sequence>
<dbReference type="EMBL" id="QXGA01001683">
    <property type="protein sequence ID" value="KAE9113027.1"/>
    <property type="molecule type" value="Genomic_DNA"/>
</dbReference>
<dbReference type="AlphaFoldDB" id="A0A6A3SBC1"/>
<comment type="caution">
    <text evidence="2">The sequence shown here is derived from an EMBL/GenBank/DDBJ whole genome shotgun (WGS) entry which is preliminary data.</text>
</comment>